<dbReference type="Pfam" id="PF01316">
    <property type="entry name" value="Arg_repressor"/>
    <property type="match status" value="1"/>
</dbReference>
<sequence length="151" mass="16852">MKTRRHAKILELIAENSIDTQEELLRCLKQMGFDVTQATVSRDIKELRLVKTLGSDGKYRYTTSPSDRASDMSFKFHSIFSESVNRVDYAQNLIVVKCFTGMANAACAALDAMYWNGIVGTIAGDDTFLVIMRDEACAIELAGELKKMLAK</sequence>
<keyword evidence="7" id="KW-0055">Arginine biosynthesis</keyword>
<dbReference type="AlphaFoldDB" id="A0A926ED67"/>
<keyword evidence="7" id="KW-0678">Repressor</keyword>
<evidence type="ECO:0000256" key="7">
    <source>
        <dbReference type="HAMAP-Rule" id="MF_00173"/>
    </source>
</evidence>
<reference evidence="11" key="1">
    <citation type="submission" date="2020-08" db="EMBL/GenBank/DDBJ databases">
        <title>Genome public.</title>
        <authorList>
            <person name="Liu C."/>
            <person name="Sun Q."/>
        </authorList>
    </citation>
    <scope>NUCLEOTIDE SEQUENCE</scope>
    <source>
        <strain evidence="11">NSJ-54</strain>
    </source>
</reference>
<evidence type="ECO:0000313" key="12">
    <source>
        <dbReference type="Proteomes" id="UP000660861"/>
    </source>
</evidence>
<dbReference type="SUPFAM" id="SSF55252">
    <property type="entry name" value="C-terminal domain of arginine repressor"/>
    <property type="match status" value="1"/>
</dbReference>
<dbReference type="Pfam" id="PF02863">
    <property type="entry name" value="Arg_repressor_C"/>
    <property type="match status" value="1"/>
</dbReference>
<dbReference type="InterPro" id="IPR036251">
    <property type="entry name" value="Arg_repress_C_sf"/>
</dbReference>
<evidence type="ECO:0000256" key="5">
    <source>
        <dbReference type="ARBA" id="ARBA00023125"/>
    </source>
</evidence>
<evidence type="ECO:0000256" key="6">
    <source>
        <dbReference type="ARBA" id="ARBA00023163"/>
    </source>
</evidence>
<protein>
    <recommendedName>
        <fullName evidence="7 8">Arginine repressor</fullName>
    </recommendedName>
</protein>
<dbReference type="GO" id="GO:0034618">
    <property type="term" value="F:arginine binding"/>
    <property type="evidence" value="ECO:0007669"/>
    <property type="project" value="InterPro"/>
</dbReference>
<dbReference type="PANTHER" id="PTHR34471:SF1">
    <property type="entry name" value="ARGININE REPRESSOR"/>
    <property type="match status" value="1"/>
</dbReference>
<evidence type="ECO:0000313" key="11">
    <source>
        <dbReference type="EMBL" id="MBC8569592.1"/>
    </source>
</evidence>
<dbReference type="Gene3D" id="3.30.1360.40">
    <property type="match status" value="1"/>
</dbReference>
<comment type="similarity">
    <text evidence="2 7">Belongs to the ArgR family.</text>
</comment>
<dbReference type="Proteomes" id="UP000660861">
    <property type="component" value="Unassembled WGS sequence"/>
</dbReference>
<dbReference type="InterPro" id="IPR036388">
    <property type="entry name" value="WH-like_DNA-bd_sf"/>
</dbReference>
<comment type="subcellular location">
    <subcellularLocation>
        <location evidence="1 7">Cytoplasm</location>
    </subcellularLocation>
</comment>
<evidence type="ECO:0000256" key="8">
    <source>
        <dbReference type="NCBIfam" id="TIGR01529"/>
    </source>
</evidence>
<dbReference type="NCBIfam" id="TIGR01529">
    <property type="entry name" value="argR_whole"/>
    <property type="match status" value="1"/>
</dbReference>
<name>A0A926ED67_9FIRM</name>
<dbReference type="SUPFAM" id="SSF46785">
    <property type="entry name" value="Winged helix' DNA-binding domain"/>
    <property type="match status" value="1"/>
</dbReference>
<dbReference type="GO" id="GO:0005737">
    <property type="term" value="C:cytoplasm"/>
    <property type="evidence" value="ECO:0007669"/>
    <property type="project" value="UniProtKB-SubCell"/>
</dbReference>
<evidence type="ECO:0000256" key="1">
    <source>
        <dbReference type="ARBA" id="ARBA00004496"/>
    </source>
</evidence>
<feature type="domain" description="Arginine repressor DNA-binding" evidence="9">
    <location>
        <begin position="2"/>
        <end position="64"/>
    </location>
</feature>
<dbReference type="PRINTS" id="PR01467">
    <property type="entry name" value="ARGREPRESSOR"/>
</dbReference>
<keyword evidence="12" id="KW-1185">Reference proteome</keyword>
<keyword evidence="5 7" id="KW-0238">DNA-binding</keyword>
<keyword evidence="7" id="KW-0028">Amino-acid biosynthesis</keyword>
<evidence type="ECO:0000256" key="2">
    <source>
        <dbReference type="ARBA" id="ARBA00008316"/>
    </source>
</evidence>
<evidence type="ECO:0000256" key="3">
    <source>
        <dbReference type="ARBA" id="ARBA00022490"/>
    </source>
</evidence>
<evidence type="ECO:0000259" key="10">
    <source>
        <dbReference type="Pfam" id="PF02863"/>
    </source>
</evidence>
<evidence type="ECO:0000256" key="4">
    <source>
        <dbReference type="ARBA" id="ARBA00023015"/>
    </source>
</evidence>
<keyword evidence="4 7" id="KW-0805">Transcription regulation</keyword>
<comment type="function">
    <text evidence="7">Regulates arginine biosynthesis genes.</text>
</comment>
<dbReference type="Gene3D" id="1.10.10.10">
    <property type="entry name" value="Winged helix-like DNA-binding domain superfamily/Winged helix DNA-binding domain"/>
    <property type="match status" value="1"/>
</dbReference>
<dbReference type="PANTHER" id="PTHR34471">
    <property type="entry name" value="ARGININE REPRESSOR"/>
    <property type="match status" value="1"/>
</dbReference>
<dbReference type="InterPro" id="IPR036390">
    <property type="entry name" value="WH_DNA-bd_sf"/>
</dbReference>
<comment type="pathway">
    <text evidence="7">Amino-acid biosynthesis; L-arginine biosynthesis [regulation].</text>
</comment>
<dbReference type="InterPro" id="IPR001669">
    <property type="entry name" value="Arg_repress"/>
</dbReference>
<evidence type="ECO:0000259" key="9">
    <source>
        <dbReference type="Pfam" id="PF01316"/>
    </source>
</evidence>
<dbReference type="GO" id="GO:0006526">
    <property type="term" value="P:L-arginine biosynthetic process"/>
    <property type="evidence" value="ECO:0007669"/>
    <property type="project" value="UniProtKB-KW"/>
</dbReference>
<proteinExistence type="inferred from homology"/>
<feature type="domain" description="Arginine repressor C-terminal" evidence="10">
    <location>
        <begin position="80"/>
        <end position="146"/>
    </location>
</feature>
<dbReference type="HAMAP" id="MF_00173">
    <property type="entry name" value="Arg_repressor"/>
    <property type="match status" value="1"/>
</dbReference>
<gene>
    <name evidence="7 11" type="primary">argR</name>
    <name evidence="11" type="ORF">H8709_01985</name>
</gene>
<dbReference type="EMBL" id="JACRTC010000001">
    <property type="protein sequence ID" value="MBC8569592.1"/>
    <property type="molecule type" value="Genomic_DNA"/>
</dbReference>
<comment type="caution">
    <text evidence="11">The sequence shown here is derived from an EMBL/GenBank/DDBJ whole genome shotgun (WGS) entry which is preliminary data.</text>
</comment>
<organism evidence="11 12">
    <name type="scientific">Zongyangia hominis</name>
    <dbReference type="NCBI Taxonomy" id="2763677"/>
    <lineage>
        <taxon>Bacteria</taxon>
        <taxon>Bacillati</taxon>
        <taxon>Bacillota</taxon>
        <taxon>Clostridia</taxon>
        <taxon>Eubacteriales</taxon>
        <taxon>Oscillospiraceae</taxon>
        <taxon>Zongyangia</taxon>
    </lineage>
</organism>
<dbReference type="GO" id="GO:1900079">
    <property type="term" value="P:regulation of arginine biosynthetic process"/>
    <property type="evidence" value="ECO:0007669"/>
    <property type="project" value="UniProtKB-UniRule"/>
</dbReference>
<dbReference type="GO" id="GO:0003700">
    <property type="term" value="F:DNA-binding transcription factor activity"/>
    <property type="evidence" value="ECO:0007669"/>
    <property type="project" value="UniProtKB-UniRule"/>
</dbReference>
<accession>A0A926ED67</accession>
<dbReference type="RefSeq" id="WP_262396687.1">
    <property type="nucleotide sequence ID" value="NZ_JACRTC010000001.1"/>
</dbReference>
<dbReference type="GO" id="GO:0003677">
    <property type="term" value="F:DNA binding"/>
    <property type="evidence" value="ECO:0007669"/>
    <property type="project" value="UniProtKB-KW"/>
</dbReference>
<keyword evidence="6 7" id="KW-0804">Transcription</keyword>
<dbReference type="InterPro" id="IPR020899">
    <property type="entry name" value="Arg_repress_C"/>
</dbReference>
<keyword evidence="3 7" id="KW-0963">Cytoplasm</keyword>
<dbReference type="InterPro" id="IPR020900">
    <property type="entry name" value="Arg_repress_DNA-bd"/>
</dbReference>
<dbReference type="GO" id="GO:0051259">
    <property type="term" value="P:protein complex oligomerization"/>
    <property type="evidence" value="ECO:0007669"/>
    <property type="project" value="InterPro"/>
</dbReference>